<accession>A0AAV2TEI0</accession>
<gene>
    <name evidence="4" type="ORF">CDAUBV1_LOCUS8836</name>
</gene>
<proteinExistence type="predicted"/>
<dbReference type="InterPro" id="IPR002110">
    <property type="entry name" value="Ankyrin_rpt"/>
</dbReference>
<dbReference type="SMART" id="SM00248">
    <property type="entry name" value="ANK"/>
    <property type="match status" value="8"/>
</dbReference>
<dbReference type="Gene3D" id="1.25.40.20">
    <property type="entry name" value="Ankyrin repeat-containing domain"/>
    <property type="match status" value="2"/>
</dbReference>
<evidence type="ECO:0008006" key="6">
    <source>
        <dbReference type="Google" id="ProtNLM"/>
    </source>
</evidence>
<dbReference type="Proteomes" id="UP001497525">
    <property type="component" value="Unassembled WGS sequence"/>
</dbReference>
<dbReference type="Pfam" id="PF12796">
    <property type="entry name" value="Ank_2"/>
    <property type="match status" value="1"/>
</dbReference>
<comment type="caution">
    <text evidence="4">The sequence shown here is derived from an EMBL/GenBank/DDBJ whole genome shotgun (WGS) entry which is preliminary data.</text>
</comment>
<keyword evidence="2 3" id="KW-0040">ANK repeat</keyword>
<reference evidence="4" key="1">
    <citation type="submission" date="2024-06" db="EMBL/GenBank/DDBJ databases">
        <authorList>
            <person name="Liu X."/>
            <person name="Lenzi L."/>
            <person name="Haldenby T S."/>
            <person name="Uol C."/>
        </authorList>
    </citation>
    <scope>NUCLEOTIDE SEQUENCE</scope>
</reference>
<protein>
    <recommendedName>
        <fullName evidence="6">Ankyrin repeat protein</fullName>
    </recommendedName>
</protein>
<dbReference type="SUPFAM" id="SSF48403">
    <property type="entry name" value="Ankyrin repeat"/>
    <property type="match status" value="2"/>
</dbReference>
<organism evidence="4 5">
    <name type="scientific">Calicophoron daubneyi</name>
    <name type="common">Rumen fluke</name>
    <name type="synonym">Paramphistomum daubneyi</name>
    <dbReference type="NCBI Taxonomy" id="300641"/>
    <lineage>
        <taxon>Eukaryota</taxon>
        <taxon>Metazoa</taxon>
        <taxon>Spiralia</taxon>
        <taxon>Lophotrochozoa</taxon>
        <taxon>Platyhelminthes</taxon>
        <taxon>Trematoda</taxon>
        <taxon>Digenea</taxon>
        <taxon>Plagiorchiida</taxon>
        <taxon>Pronocephalata</taxon>
        <taxon>Paramphistomoidea</taxon>
        <taxon>Paramphistomidae</taxon>
        <taxon>Calicophoron</taxon>
    </lineage>
</organism>
<evidence type="ECO:0000256" key="1">
    <source>
        <dbReference type="ARBA" id="ARBA00022737"/>
    </source>
</evidence>
<dbReference type="EMBL" id="CAXLJL010000234">
    <property type="protein sequence ID" value="CAL5134883.1"/>
    <property type="molecule type" value="Genomic_DNA"/>
</dbReference>
<dbReference type="Pfam" id="PF13606">
    <property type="entry name" value="Ank_3"/>
    <property type="match status" value="1"/>
</dbReference>
<dbReference type="PANTHER" id="PTHR24173:SF74">
    <property type="entry name" value="ANKYRIN REPEAT DOMAIN-CONTAINING PROTEIN 16"/>
    <property type="match status" value="1"/>
</dbReference>
<dbReference type="InterPro" id="IPR036770">
    <property type="entry name" value="Ankyrin_rpt-contain_sf"/>
</dbReference>
<sequence>MESIPNASELTHFFKAVEAGDLQKVNQIISKYSSTYQHLFWEARKPGASGKSDTAVHIASRGDNVSLLRLAIGSGASLTALNQHNKQPLHEAAQLGRLACVEALLATASVPVDPLKRADWTPLMLTCAAAGTSSASASHSDRFVACAKLLLEHGADPTFTNKDGWNCLHSFIKLMELATYAYAFECFVLQVDSTRDGSLAIVSLLLNHSPQLITTFTSNGRNCLHCVAASGVDGKETHPSDASCCVEHMIIHLAPSLLQMPDACGTLPVFDALRRGHINRASLFLELNPKEQLSHIDKLGQQAVHVASEAGQLGSLKMVVRYLGPKVIEAVTSEATGRQTPLHLACRSGQIQIVQYITEILQENSTVENVQRFLPLDSRGRSPLWYAAVGLPGRGNVSTDRKIACMKALCSVFTQTFPRMKTRHCPELLLSQLDLIIRSVSNADIIAFANEQISNFLS</sequence>
<evidence type="ECO:0000256" key="3">
    <source>
        <dbReference type="PROSITE-ProRule" id="PRU00023"/>
    </source>
</evidence>
<dbReference type="PANTHER" id="PTHR24173">
    <property type="entry name" value="ANKYRIN REPEAT CONTAINING"/>
    <property type="match status" value="1"/>
</dbReference>
<evidence type="ECO:0000313" key="5">
    <source>
        <dbReference type="Proteomes" id="UP001497525"/>
    </source>
</evidence>
<dbReference type="AlphaFoldDB" id="A0AAV2TEI0"/>
<feature type="repeat" description="ANK" evidence="3">
    <location>
        <begin position="51"/>
        <end position="83"/>
    </location>
</feature>
<keyword evidence="1" id="KW-0677">Repeat</keyword>
<evidence type="ECO:0000256" key="2">
    <source>
        <dbReference type="ARBA" id="ARBA00023043"/>
    </source>
</evidence>
<name>A0AAV2TEI0_CALDB</name>
<dbReference type="PROSITE" id="PS50088">
    <property type="entry name" value="ANK_REPEAT"/>
    <property type="match status" value="1"/>
</dbReference>
<evidence type="ECO:0000313" key="4">
    <source>
        <dbReference type="EMBL" id="CAL5134883.1"/>
    </source>
</evidence>
<dbReference type="Pfam" id="PF00023">
    <property type="entry name" value="Ank"/>
    <property type="match status" value="1"/>
</dbReference>